<evidence type="ECO:0000313" key="3">
    <source>
        <dbReference type="Proteomes" id="UP000006772"/>
    </source>
</evidence>
<evidence type="ECO:0000259" key="1">
    <source>
        <dbReference type="Pfam" id="PF08334"/>
    </source>
</evidence>
<dbReference type="GO" id="GO:0015627">
    <property type="term" value="C:type II protein secretion system complex"/>
    <property type="evidence" value="ECO:0007669"/>
    <property type="project" value="InterPro"/>
</dbReference>
<dbReference type="GO" id="GO:0015628">
    <property type="term" value="P:protein secretion by the type II secretion system"/>
    <property type="evidence" value="ECO:0007669"/>
    <property type="project" value="InterPro"/>
</dbReference>
<gene>
    <name evidence="2" type="ORF">HFRIS_014564</name>
</gene>
<protein>
    <submittedName>
        <fullName evidence="2">General secretion pathway protein</fullName>
    </submittedName>
</protein>
<accession>A0AAI9N391</accession>
<dbReference type="SUPFAM" id="SSF54523">
    <property type="entry name" value="Pili subunits"/>
    <property type="match status" value="1"/>
</dbReference>
<dbReference type="InterPro" id="IPR045584">
    <property type="entry name" value="Pilin-like"/>
</dbReference>
<evidence type="ECO:0000313" key="2">
    <source>
        <dbReference type="EMBL" id="EOA04102.1"/>
    </source>
</evidence>
<dbReference type="NCBIfam" id="TIGR01710">
    <property type="entry name" value="typeII_sec_gspG"/>
    <property type="match status" value="1"/>
</dbReference>
<dbReference type="InterPro" id="IPR013545">
    <property type="entry name" value="T2SS_protein-GspG_C"/>
</dbReference>
<name>A0AAI9N391_9BURK</name>
<sequence length="155" mass="17068">MRRSSLPSRQHPAFLFLQRGLARLRWILVLTVLAVAAALALPPLVARFNHDHSPQAMAAEKDMQAIASGLDRYRQDNGRYPTTQQGMLALVIKPTRAPVPANWAIGGYVDRLPRDPWGNSYQYEADDDGTSYSLYSFGQAGPDGGADGEQAIHLH</sequence>
<dbReference type="AlphaFoldDB" id="A0AAI9N391"/>
<dbReference type="InterPro" id="IPR010054">
    <property type="entry name" value="Type2_sec_GspG"/>
</dbReference>
<dbReference type="Proteomes" id="UP000006772">
    <property type="component" value="Unassembled WGS sequence"/>
</dbReference>
<organism evidence="2 3">
    <name type="scientific">Herbaspirillum frisingense GSF30</name>
    <dbReference type="NCBI Taxonomy" id="864073"/>
    <lineage>
        <taxon>Bacteria</taxon>
        <taxon>Pseudomonadati</taxon>
        <taxon>Pseudomonadota</taxon>
        <taxon>Betaproteobacteria</taxon>
        <taxon>Burkholderiales</taxon>
        <taxon>Oxalobacteraceae</taxon>
        <taxon>Herbaspirillum</taxon>
    </lineage>
</organism>
<proteinExistence type="predicted"/>
<reference evidence="2 3" key="1">
    <citation type="journal article" date="2013" name="Front. Microbiol.">
        <title>The genome of the endophytic bacterium H. frisingense GSF30(T) identifies diverse strategies in the Herbaspirillum genus to interact with plants.</title>
        <authorList>
            <person name="Straub D."/>
            <person name="Rothballer M."/>
            <person name="Hartmann A."/>
            <person name="Ludewig U."/>
        </authorList>
    </citation>
    <scope>NUCLEOTIDE SEQUENCE [LARGE SCALE GENOMIC DNA]</scope>
    <source>
        <strain evidence="2 3">GSF30</strain>
    </source>
</reference>
<comment type="caution">
    <text evidence="2">The sequence shown here is derived from an EMBL/GenBank/DDBJ whole genome shotgun (WGS) entry which is preliminary data.</text>
</comment>
<dbReference type="Pfam" id="PF08334">
    <property type="entry name" value="T2SSG"/>
    <property type="match status" value="1"/>
</dbReference>
<feature type="domain" description="Type II secretion system protein GspG C-terminal" evidence="1">
    <location>
        <begin position="54"/>
        <end position="152"/>
    </location>
</feature>
<dbReference type="Gene3D" id="3.30.700.10">
    <property type="entry name" value="Glycoprotein, Type 4 Pilin"/>
    <property type="match status" value="1"/>
</dbReference>
<dbReference type="RefSeq" id="WP_006464144.1">
    <property type="nucleotide sequence ID" value="NZ_AEEC02000019.1"/>
</dbReference>
<dbReference type="EMBL" id="AEEC02000019">
    <property type="protein sequence ID" value="EOA04102.1"/>
    <property type="molecule type" value="Genomic_DNA"/>
</dbReference>